<evidence type="ECO:0000313" key="3">
    <source>
        <dbReference type="Proteomes" id="UP000252224"/>
    </source>
</evidence>
<name>A0A2Z5H941_9CAUD</name>
<reference evidence="2 3" key="1">
    <citation type="submission" date="2018-05" db="EMBL/GenBank/DDBJ databases">
        <title>Genomic characterization of a novel Pseudomonas phage phCDa.</title>
        <authorList>
            <person name="Chen C."/>
            <person name="Lu D."/>
            <person name="Wang J."/>
            <person name="Fu R."/>
        </authorList>
    </citation>
    <scope>NUCLEOTIDE SEQUENCE [LARGE SCALE GENOMIC DNA]</scope>
</reference>
<evidence type="ECO:0008006" key="4">
    <source>
        <dbReference type="Google" id="ProtNLM"/>
    </source>
</evidence>
<accession>A0A2Z5H941</accession>
<keyword evidence="3" id="KW-1185">Reference proteome</keyword>
<evidence type="ECO:0000313" key="2">
    <source>
        <dbReference type="EMBL" id="AXC36533.1"/>
    </source>
</evidence>
<proteinExistence type="predicted"/>
<organism evidence="2 3">
    <name type="scientific">Pseudomonas phage phCDa</name>
    <dbReference type="NCBI Taxonomy" id="2268587"/>
    <lineage>
        <taxon>Viruses</taxon>
        <taxon>Duplodnaviria</taxon>
        <taxon>Heunggongvirae</taxon>
        <taxon>Uroviricota</taxon>
        <taxon>Caudoviricetes</taxon>
        <taxon>Schitoviridae</taxon>
        <taxon>Shizishanvirus</taxon>
        <taxon>Shizishanvirus phCDa</taxon>
    </lineage>
</organism>
<evidence type="ECO:0000256" key="1">
    <source>
        <dbReference type="SAM" id="MobiDB-lite"/>
    </source>
</evidence>
<gene>
    <name evidence="2" type="ORF">phCDa_89</name>
</gene>
<dbReference type="Proteomes" id="UP000252224">
    <property type="component" value="Segment"/>
</dbReference>
<sequence length="1028" mass="104559">MQTSRGYAILFAEIRSFFRRQSMTAVIFKFQQPDGDPVANAPFVVTVRKPSFDETTNAGILLPGDVTGLTDAQGECTLELPPGNALYYLIMDLPQAEESTDGCMSGLRYKFLVPDSVVPVKVETLIVSTPTWSRPWDEAALAIIIDAKAASTAAATAAEDSAVRAKASEDTVASDAQDARDAAAQAAEDAVLAAHAAELAQTAINSAEQAVEAAAQAKLSETASGLSETASAMHAEHAQASEEAATSASTIASEQAGIAVSATQAATLSAERAEASESAAGLSATAAKNSEDSAAADALTASQAKAEVATNAGIASNAATVATAAADAAIQAEETSTQNATQTGLDRTAVTAAANLVEASAEEVALNAANTAQNAAEAKTARDQAVDAAASIAGALVEMGGIDLSSNAYPPKPAVAGIWKVTVGGVVSGVDYGIGDSLVYSKTLDQFYKIDNTEAVSSVNGKTGVVVLAKADVGLPLADNTPDTAKPVSVAQQAALDAKIDKTSLQSTDNLVEGANNKYWTNARTLASLLTGFTLPTVAAAQVTSADSVLTALAKLQWAITGWMAPSIANLSAPAQSGPSWTTSGTTNPIAGFPAGSQSYVIPSSAATEFTQLLFSRSNPVRAGVRRMTAGALTQFTELVTYPSGTTVMDVANLPTFQGATAVAAGVAGMVPAPAIKGAKPKYLCDDGIWREVEAGGTGMSVGMTYAWTVSRATIPAGSLPKDGQLVDRATWPDLWALYSTVAVDDSVWLAAPYTSRGLPSKGNGTTTFRMPDTNGKHADGNTIAAMVLRGDGKNSAGTPGLHQADQLQNITGTFSGSTNATRFNPAAFAGAFQGTGLANADSGSAAATNQASQVSFDASRIARAGTETRSANETVIWCVHGAAAAVNPGSVDVTALASTVNNQNAQIAALDAIKVKRWTSANVSITAAPVVINHTLGTIPDLIHVKMTLTTAQGGWPVGTTFKIPVSNGSYGGSAAASYGVQAANITSTSFSLNIGNGGIIIVNTGGTTLGVTPANFTSQIELLAWS</sequence>
<protein>
    <recommendedName>
        <fullName evidence="4">Tail fiber protein</fullName>
    </recommendedName>
</protein>
<dbReference type="SUPFAM" id="SSF88874">
    <property type="entry name" value="Receptor-binding domain of short tail fibre protein gp12"/>
    <property type="match status" value="1"/>
</dbReference>
<dbReference type="EMBL" id="MH382836">
    <property type="protein sequence ID" value="AXC36533.1"/>
    <property type="molecule type" value="Genomic_DNA"/>
</dbReference>
<feature type="region of interest" description="Disordered" evidence="1">
    <location>
        <begin position="225"/>
        <end position="249"/>
    </location>
</feature>